<comment type="similarity">
    <text evidence="1">Belongs to the DCK/DGK family.</text>
</comment>
<dbReference type="InterPro" id="IPR031314">
    <property type="entry name" value="DNK_dom"/>
</dbReference>
<dbReference type="Proteomes" id="UP000464658">
    <property type="component" value="Chromosome"/>
</dbReference>
<feature type="domain" description="Deoxynucleoside kinase" evidence="2">
    <location>
        <begin position="1"/>
        <end position="112"/>
    </location>
</feature>
<dbReference type="InterPro" id="IPR050566">
    <property type="entry name" value="Deoxyribonucleoside_kinase"/>
</dbReference>
<evidence type="ECO:0000259" key="2">
    <source>
        <dbReference type="Pfam" id="PF01712"/>
    </source>
</evidence>
<dbReference type="GO" id="GO:0019136">
    <property type="term" value="F:deoxynucleoside kinase activity"/>
    <property type="evidence" value="ECO:0007669"/>
    <property type="project" value="TreeGrafter"/>
</dbReference>
<evidence type="ECO:0000313" key="3">
    <source>
        <dbReference type="EMBL" id="BBP86425.1"/>
    </source>
</evidence>
<dbReference type="Gene3D" id="3.40.50.300">
    <property type="entry name" value="P-loop containing nucleotide triphosphate hydrolases"/>
    <property type="match status" value="1"/>
</dbReference>
<sequence length="147" mass="17790">MHADKGTMSEVDYETYTSLFEAMVMTPYFPHPDVLIYLHGNLDHILHRIEERGREMETQTDRAYWEEMYTRYTEWIEQFDLCPVIKINIEDYDLLHDESSLDPILHEIASVIQKKIAIKQNKKNRCIREMQRFDNFQFLCLRSIQLR</sequence>
<dbReference type="SUPFAM" id="SSF52540">
    <property type="entry name" value="P-loop containing nucleoside triphosphate hydrolases"/>
    <property type="match status" value="1"/>
</dbReference>
<evidence type="ECO:0000256" key="1">
    <source>
        <dbReference type="ARBA" id="ARBA00007420"/>
    </source>
</evidence>
<dbReference type="EMBL" id="AP021906">
    <property type="protein sequence ID" value="BBP86425.1"/>
    <property type="molecule type" value="Genomic_DNA"/>
</dbReference>
<evidence type="ECO:0000313" key="4">
    <source>
        <dbReference type="Proteomes" id="UP000464658"/>
    </source>
</evidence>
<name>A0A5S9M0Z8_BACIA</name>
<protein>
    <recommendedName>
        <fullName evidence="2">Deoxynucleoside kinase domain-containing protein</fullName>
    </recommendedName>
</protein>
<dbReference type="PANTHER" id="PTHR10513">
    <property type="entry name" value="DEOXYNUCLEOSIDE KINASE"/>
    <property type="match status" value="1"/>
</dbReference>
<dbReference type="GO" id="GO:0005737">
    <property type="term" value="C:cytoplasm"/>
    <property type="evidence" value="ECO:0007669"/>
    <property type="project" value="TreeGrafter"/>
</dbReference>
<dbReference type="InterPro" id="IPR027417">
    <property type="entry name" value="P-loop_NTPase"/>
</dbReference>
<dbReference type="PANTHER" id="PTHR10513:SF35">
    <property type="entry name" value="DEOXYADENOSINE KINASE"/>
    <property type="match status" value="1"/>
</dbReference>
<gene>
    <name evidence="3" type="ORF">BsIDN1_00430</name>
</gene>
<accession>A0A5S9M0Z8</accession>
<dbReference type="AlphaFoldDB" id="A0A5S9M0Z8"/>
<reference evidence="3 4" key="1">
    <citation type="submission" date="2019-12" db="EMBL/GenBank/DDBJ databases">
        <title>Full genome sequence of a Bacillus safensis strain isolated from commercially available natto in Indonesia.</title>
        <authorList>
            <person name="Yoshida M."/>
            <person name="Uomi M."/>
            <person name="Waturangi D."/>
            <person name="Ekaputri J.J."/>
            <person name="Setiamarga D.H.E."/>
        </authorList>
    </citation>
    <scope>NUCLEOTIDE SEQUENCE [LARGE SCALE GENOMIC DNA]</scope>
    <source>
        <strain evidence="3 4">IDN1</strain>
    </source>
</reference>
<proteinExistence type="inferred from homology"/>
<dbReference type="Pfam" id="PF01712">
    <property type="entry name" value="dNK"/>
    <property type="match status" value="1"/>
</dbReference>
<organism evidence="3 4">
    <name type="scientific">Bacillus safensis</name>
    <dbReference type="NCBI Taxonomy" id="561879"/>
    <lineage>
        <taxon>Bacteria</taxon>
        <taxon>Bacillati</taxon>
        <taxon>Bacillota</taxon>
        <taxon>Bacilli</taxon>
        <taxon>Bacillales</taxon>
        <taxon>Bacillaceae</taxon>
        <taxon>Bacillus</taxon>
    </lineage>
</organism>